<feature type="signal peptide" evidence="3">
    <location>
        <begin position="1"/>
        <end position="30"/>
    </location>
</feature>
<keyword evidence="2" id="KW-0812">Transmembrane</keyword>
<feature type="compositionally biased region" description="Low complexity" evidence="1">
    <location>
        <begin position="107"/>
        <end position="121"/>
    </location>
</feature>
<gene>
    <name evidence="4" type="ORF">ORAREDHAP_LOCUS50794</name>
</gene>
<dbReference type="Proteomes" id="UP000507245">
    <property type="component" value="Unassembled WGS sequence"/>
</dbReference>
<feature type="transmembrane region" description="Helical" evidence="2">
    <location>
        <begin position="73"/>
        <end position="91"/>
    </location>
</feature>
<evidence type="ECO:0000313" key="5">
    <source>
        <dbReference type="Proteomes" id="UP000507245"/>
    </source>
</evidence>
<accession>A0A6J5Y851</accession>
<feature type="region of interest" description="Disordered" evidence="1">
    <location>
        <begin position="99"/>
        <end position="121"/>
    </location>
</feature>
<keyword evidence="5" id="KW-1185">Reference proteome</keyword>
<evidence type="ECO:0000313" key="4">
    <source>
        <dbReference type="EMBL" id="CAB4321591.1"/>
    </source>
</evidence>
<feature type="chain" id="PRO_5027022607" description="Phytocyanin domain-containing protein" evidence="3">
    <location>
        <begin position="31"/>
        <end position="121"/>
    </location>
</feature>
<dbReference type="EMBL" id="CAEKKB010000008">
    <property type="protein sequence ID" value="CAB4321591.1"/>
    <property type="molecule type" value="Genomic_DNA"/>
</dbReference>
<reference evidence="5" key="1">
    <citation type="journal article" date="2020" name="Genome Biol.">
        <title>Gamete binning: chromosome-level and haplotype-resolved genome assembly enabled by high-throughput single-cell sequencing of gamete genomes.</title>
        <authorList>
            <person name="Campoy J.A."/>
            <person name="Sun H."/>
            <person name="Goel M."/>
            <person name="Jiao W.-B."/>
            <person name="Folz-Donahue K."/>
            <person name="Wang N."/>
            <person name="Rubio M."/>
            <person name="Liu C."/>
            <person name="Kukat C."/>
            <person name="Ruiz D."/>
            <person name="Huettel B."/>
            <person name="Schneeberger K."/>
        </authorList>
    </citation>
    <scope>NUCLEOTIDE SEQUENCE [LARGE SCALE GENOMIC DNA]</scope>
    <source>
        <strain evidence="5">cv. Rojo Pasion</strain>
    </source>
</reference>
<keyword evidence="2" id="KW-1133">Transmembrane helix</keyword>
<dbReference type="InterPro" id="IPR008972">
    <property type="entry name" value="Cupredoxin"/>
</dbReference>
<evidence type="ECO:0000256" key="3">
    <source>
        <dbReference type="SAM" id="SignalP"/>
    </source>
</evidence>
<evidence type="ECO:0000256" key="1">
    <source>
        <dbReference type="SAM" id="MobiDB-lite"/>
    </source>
</evidence>
<keyword evidence="2" id="KW-0472">Membrane</keyword>
<evidence type="ECO:0008006" key="6">
    <source>
        <dbReference type="Google" id="ProtNLM"/>
    </source>
</evidence>
<sequence length="121" mass="13139">MSQQGRCSATKTEKPATIFLLFLFLIIVSAQKTTTFTVGGNSGWTFNVENWTDGKKFKAGDNLFSTMIHPPTMLQLLMPMNLLVAALLQTLRHSAPAKIESNYGRDSTISSAPSPATAMGE</sequence>
<dbReference type="AlphaFoldDB" id="A0A6J5Y851"/>
<evidence type="ECO:0000256" key="2">
    <source>
        <dbReference type="SAM" id="Phobius"/>
    </source>
</evidence>
<organism evidence="4 5">
    <name type="scientific">Prunus armeniaca</name>
    <name type="common">Apricot</name>
    <name type="synonym">Armeniaca vulgaris</name>
    <dbReference type="NCBI Taxonomy" id="36596"/>
    <lineage>
        <taxon>Eukaryota</taxon>
        <taxon>Viridiplantae</taxon>
        <taxon>Streptophyta</taxon>
        <taxon>Embryophyta</taxon>
        <taxon>Tracheophyta</taxon>
        <taxon>Spermatophyta</taxon>
        <taxon>Magnoliopsida</taxon>
        <taxon>eudicotyledons</taxon>
        <taxon>Gunneridae</taxon>
        <taxon>Pentapetalae</taxon>
        <taxon>rosids</taxon>
        <taxon>fabids</taxon>
        <taxon>Rosales</taxon>
        <taxon>Rosaceae</taxon>
        <taxon>Amygdaloideae</taxon>
        <taxon>Amygdaleae</taxon>
        <taxon>Prunus</taxon>
    </lineage>
</organism>
<name>A0A6J5Y851_PRUAR</name>
<dbReference type="Gene3D" id="2.60.40.420">
    <property type="entry name" value="Cupredoxins - blue copper proteins"/>
    <property type="match status" value="1"/>
</dbReference>
<dbReference type="SUPFAM" id="SSF49503">
    <property type="entry name" value="Cupredoxins"/>
    <property type="match status" value="1"/>
</dbReference>
<keyword evidence="3" id="KW-0732">Signal</keyword>
<proteinExistence type="predicted"/>
<dbReference type="OrthoDB" id="2011645at2759"/>
<protein>
    <recommendedName>
        <fullName evidence="6">Phytocyanin domain-containing protein</fullName>
    </recommendedName>
</protein>